<dbReference type="GO" id="GO:0022857">
    <property type="term" value="F:transmembrane transporter activity"/>
    <property type="evidence" value="ECO:0007669"/>
    <property type="project" value="InterPro"/>
</dbReference>
<organism evidence="6 7">
    <name type="scientific">Pseudomonas batumici</name>
    <dbReference type="NCBI Taxonomy" id="226910"/>
    <lineage>
        <taxon>Bacteria</taxon>
        <taxon>Pseudomonadati</taxon>
        <taxon>Pseudomonadota</taxon>
        <taxon>Gammaproteobacteria</taxon>
        <taxon>Pseudomonadales</taxon>
        <taxon>Pseudomonadaceae</taxon>
        <taxon>Pseudomonas</taxon>
    </lineage>
</organism>
<evidence type="ECO:0000313" key="7">
    <source>
        <dbReference type="Proteomes" id="UP000031535"/>
    </source>
</evidence>
<dbReference type="InterPro" id="IPR011701">
    <property type="entry name" value="MFS"/>
</dbReference>
<dbReference type="SUPFAM" id="SSF103473">
    <property type="entry name" value="MFS general substrate transporter"/>
    <property type="match status" value="1"/>
</dbReference>
<dbReference type="STRING" id="226910.UCMB321_5817"/>
<feature type="transmembrane region" description="Helical" evidence="4">
    <location>
        <begin position="160"/>
        <end position="177"/>
    </location>
</feature>
<feature type="transmembrane region" description="Helical" evidence="4">
    <location>
        <begin position="76"/>
        <end position="109"/>
    </location>
</feature>
<keyword evidence="3 4" id="KW-0472">Membrane</keyword>
<dbReference type="Pfam" id="PF07690">
    <property type="entry name" value="MFS_1"/>
    <property type="match status" value="1"/>
</dbReference>
<dbReference type="InterPro" id="IPR020846">
    <property type="entry name" value="MFS_dom"/>
</dbReference>
<feature type="transmembrane region" description="Helical" evidence="4">
    <location>
        <begin position="46"/>
        <end position="64"/>
    </location>
</feature>
<dbReference type="AlphaFoldDB" id="A0A0C2I5T0"/>
<dbReference type="InterPro" id="IPR036259">
    <property type="entry name" value="MFS_trans_sf"/>
</dbReference>
<feature type="transmembrane region" description="Helical" evidence="4">
    <location>
        <begin position="244"/>
        <end position="261"/>
    </location>
</feature>
<evidence type="ECO:0000313" key="6">
    <source>
        <dbReference type="EMBL" id="KIH80472.1"/>
    </source>
</evidence>
<dbReference type="OrthoDB" id="9815356at2"/>
<keyword evidence="2 4" id="KW-1133">Transmembrane helix</keyword>
<keyword evidence="1 4" id="KW-0812">Transmembrane</keyword>
<dbReference type="RefSeq" id="WP_040072147.1">
    <property type="nucleotide sequence ID" value="NZ_JXDG01000126.1"/>
</dbReference>
<dbReference type="Proteomes" id="UP000031535">
    <property type="component" value="Unassembled WGS sequence"/>
</dbReference>
<dbReference type="Gene3D" id="1.20.1250.20">
    <property type="entry name" value="MFS general substrate transporter like domains"/>
    <property type="match status" value="1"/>
</dbReference>
<comment type="caution">
    <text evidence="6">The sequence shown here is derived from an EMBL/GenBank/DDBJ whole genome shotgun (WGS) entry which is preliminary data.</text>
</comment>
<sequence length="392" mass="41213">MNARLSPFFTVFATVAAGTAMASNYLLQPVLPAVADTLGIDVSSAGLIAASTQIGYMLGILLIVPLGDVFDKRTQIIWQFLILGAAIWLAALCTSPALFFLACIVIGMMATNAIQLNALGFQLSEKGSTVGTITMGISAGILLARFVGGAIAQARGWQHMLMCTAVLMLTLAVAGGVAMPSSPPRGKTAYRQVLASLPGLLGRYALLRESVMVGGAWFFVFSMLWVALMLHLQAAPINLDPTATGLFGLAGLAGLLMARYAGALADQIGSRAVITLGLLLVLGGVAILYLFPHSISGLVIGVVLFDLGCFSAQVANQTRALRLEPNLRSSLFAVYMFCYYAAGALGSLSAGYIYQQSGWRGICISAFIVTAMGLAITWKNNKNTSLNIQTVK</sequence>
<evidence type="ECO:0000259" key="5">
    <source>
        <dbReference type="PROSITE" id="PS50850"/>
    </source>
</evidence>
<feature type="domain" description="Major facilitator superfamily (MFS) profile" evidence="5">
    <location>
        <begin position="1"/>
        <end position="385"/>
    </location>
</feature>
<protein>
    <recommendedName>
        <fullName evidence="5">Major facilitator superfamily (MFS) profile domain-containing protein</fullName>
    </recommendedName>
</protein>
<feature type="transmembrane region" description="Helical" evidence="4">
    <location>
        <begin position="213"/>
        <end position="232"/>
    </location>
</feature>
<feature type="transmembrane region" description="Helical" evidence="4">
    <location>
        <begin position="273"/>
        <end position="291"/>
    </location>
</feature>
<dbReference type="PANTHER" id="PTHR42910:SF1">
    <property type="entry name" value="MAJOR FACILITATOR SUPERFAMILY (MFS) PROFILE DOMAIN-CONTAINING PROTEIN"/>
    <property type="match status" value="1"/>
</dbReference>
<evidence type="ECO:0000256" key="1">
    <source>
        <dbReference type="ARBA" id="ARBA00022692"/>
    </source>
</evidence>
<proteinExistence type="predicted"/>
<evidence type="ECO:0000256" key="3">
    <source>
        <dbReference type="ARBA" id="ARBA00023136"/>
    </source>
</evidence>
<feature type="transmembrane region" description="Helical" evidence="4">
    <location>
        <begin position="359"/>
        <end position="378"/>
    </location>
</feature>
<dbReference type="PANTHER" id="PTHR42910">
    <property type="entry name" value="TRANSPORTER SCO4007-RELATED"/>
    <property type="match status" value="1"/>
</dbReference>
<keyword evidence="7" id="KW-1185">Reference proteome</keyword>
<feature type="transmembrane region" description="Helical" evidence="4">
    <location>
        <begin position="129"/>
        <end position="148"/>
    </location>
</feature>
<feature type="transmembrane region" description="Helical" evidence="4">
    <location>
        <begin position="297"/>
        <end position="315"/>
    </location>
</feature>
<name>A0A0C2I5T0_9PSED</name>
<dbReference type="PROSITE" id="PS50850">
    <property type="entry name" value="MFS"/>
    <property type="match status" value="1"/>
</dbReference>
<dbReference type="PATRIC" id="fig|226910.6.peg.5803"/>
<evidence type="ECO:0000256" key="2">
    <source>
        <dbReference type="ARBA" id="ARBA00022989"/>
    </source>
</evidence>
<feature type="transmembrane region" description="Helical" evidence="4">
    <location>
        <begin position="327"/>
        <end position="353"/>
    </location>
</feature>
<evidence type="ECO:0000256" key="4">
    <source>
        <dbReference type="SAM" id="Phobius"/>
    </source>
</evidence>
<dbReference type="EMBL" id="JXDG01000126">
    <property type="protein sequence ID" value="KIH80472.1"/>
    <property type="molecule type" value="Genomic_DNA"/>
</dbReference>
<dbReference type="CDD" id="cd17324">
    <property type="entry name" value="MFS_NepI_like"/>
    <property type="match status" value="1"/>
</dbReference>
<reference evidence="6 7" key="1">
    <citation type="submission" date="2015-01" db="EMBL/GenBank/DDBJ databases">
        <title>Complete genome of Pseudomonas batumici UCM B-321 producer of the batumin antibiotic with strong antistaphilococcal and potential anticancer activity.</title>
        <authorList>
            <person name="Klochko V.V."/>
            <person name="Zelena L.B."/>
            <person name="Elena K.A."/>
            <person name="Reva O.N."/>
        </authorList>
    </citation>
    <scope>NUCLEOTIDE SEQUENCE [LARGE SCALE GENOMIC DNA]</scope>
    <source>
        <strain evidence="6 7">UCM B-321</strain>
    </source>
</reference>
<gene>
    <name evidence="6" type="ORF">UCMB321_5817</name>
</gene>
<accession>A0A0C2I5T0</accession>